<dbReference type="AlphaFoldDB" id="A0A2A6CB72"/>
<protein>
    <submittedName>
        <fullName evidence="1">Uncharacterized protein</fullName>
    </submittedName>
</protein>
<accession>A0A8R1YV68</accession>
<organism evidence="1 2">
    <name type="scientific">Pristionchus pacificus</name>
    <name type="common">Parasitic nematode worm</name>
    <dbReference type="NCBI Taxonomy" id="54126"/>
    <lineage>
        <taxon>Eukaryota</taxon>
        <taxon>Metazoa</taxon>
        <taxon>Ecdysozoa</taxon>
        <taxon>Nematoda</taxon>
        <taxon>Chromadorea</taxon>
        <taxon>Rhabditida</taxon>
        <taxon>Rhabditina</taxon>
        <taxon>Diplogasteromorpha</taxon>
        <taxon>Diplogasteroidea</taxon>
        <taxon>Neodiplogasteridae</taxon>
        <taxon>Pristionchus</taxon>
    </lineage>
</organism>
<evidence type="ECO:0000313" key="2">
    <source>
        <dbReference type="Proteomes" id="UP000005239"/>
    </source>
</evidence>
<dbReference type="EnsemblMetazoa" id="PPA38746.1">
    <property type="protein sequence ID" value="PPA38746.1"/>
    <property type="gene ID" value="WBGene00277115"/>
</dbReference>
<keyword evidence="2" id="KW-1185">Reference proteome</keyword>
<reference evidence="1" key="2">
    <citation type="submission" date="2022-06" db="UniProtKB">
        <authorList>
            <consortium name="EnsemblMetazoa"/>
        </authorList>
    </citation>
    <scope>IDENTIFICATION</scope>
    <source>
        <strain evidence="1">PS312</strain>
    </source>
</reference>
<name>A0A2A6CB72_PRIPA</name>
<dbReference type="Proteomes" id="UP000005239">
    <property type="component" value="Unassembled WGS sequence"/>
</dbReference>
<accession>A0A2A6CB72</accession>
<reference evidence="2" key="1">
    <citation type="journal article" date="2008" name="Nat. Genet.">
        <title>The Pristionchus pacificus genome provides a unique perspective on nematode lifestyle and parasitism.</title>
        <authorList>
            <person name="Dieterich C."/>
            <person name="Clifton S.W."/>
            <person name="Schuster L.N."/>
            <person name="Chinwalla A."/>
            <person name="Delehaunty K."/>
            <person name="Dinkelacker I."/>
            <person name="Fulton L."/>
            <person name="Fulton R."/>
            <person name="Godfrey J."/>
            <person name="Minx P."/>
            <person name="Mitreva M."/>
            <person name="Roeseler W."/>
            <person name="Tian H."/>
            <person name="Witte H."/>
            <person name="Yang S.P."/>
            <person name="Wilson R.K."/>
            <person name="Sommer R.J."/>
        </authorList>
    </citation>
    <scope>NUCLEOTIDE SEQUENCE [LARGE SCALE GENOMIC DNA]</scope>
    <source>
        <strain evidence="2">PS312</strain>
    </source>
</reference>
<gene>
    <name evidence="1" type="primary">WBGene00277115</name>
</gene>
<sequence length="61" mass="6763">MSTSIIKFVFLLLIVIISVMGVSSNNQIQSKDAINGMKKQIGGRAIRCIKGKCFDIRRSSF</sequence>
<evidence type="ECO:0000313" key="1">
    <source>
        <dbReference type="EnsemblMetazoa" id="PPA38746.1"/>
    </source>
</evidence>
<proteinExistence type="predicted"/>